<dbReference type="Pfam" id="PF00581">
    <property type="entry name" value="Rhodanese"/>
    <property type="match status" value="1"/>
</dbReference>
<dbReference type="Gene3D" id="3.40.250.10">
    <property type="entry name" value="Rhodanese-like domain"/>
    <property type="match status" value="1"/>
</dbReference>
<organism evidence="2 3">
    <name type="scientific">Herbaspirillum hiltneri N3</name>
    <dbReference type="NCBI Taxonomy" id="1262470"/>
    <lineage>
        <taxon>Bacteria</taxon>
        <taxon>Pseudomonadati</taxon>
        <taxon>Pseudomonadota</taxon>
        <taxon>Betaproteobacteria</taxon>
        <taxon>Burkholderiales</taxon>
        <taxon>Oxalobacteraceae</taxon>
        <taxon>Herbaspirillum</taxon>
    </lineage>
</organism>
<evidence type="ECO:0000313" key="2">
    <source>
        <dbReference type="EMBL" id="AKZ63843.1"/>
    </source>
</evidence>
<dbReference type="SMART" id="SM00450">
    <property type="entry name" value="RHOD"/>
    <property type="match status" value="1"/>
</dbReference>
<proteinExistence type="predicted"/>
<evidence type="ECO:0000259" key="1">
    <source>
        <dbReference type="PROSITE" id="PS50206"/>
    </source>
</evidence>
<protein>
    <submittedName>
        <fullName evidence="2">Sulfurtransferase</fullName>
    </submittedName>
</protein>
<keyword evidence="3" id="KW-1185">Reference proteome</keyword>
<dbReference type="EMBL" id="CP011409">
    <property type="protein sequence ID" value="AKZ63843.1"/>
    <property type="molecule type" value="Genomic_DNA"/>
</dbReference>
<evidence type="ECO:0000313" key="3">
    <source>
        <dbReference type="Proteomes" id="UP000063429"/>
    </source>
</evidence>
<dbReference type="SUPFAM" id="SSF52821">
    <property type="entry name" value="Rhodanese/Cell cycle control phosphatase"/>
    <property type="match status" value="1"/>
</dbReference>
<dbReference type="InterPro" id="IPR001763">
    <property type="entry name" value="Rhodanese-like_dom"/>
</dbReference>
<accession>A0ABM5V2Z8</accession>
<dbReference type="InterPro" id="IPR036873">
    <property type="entry name" value="Rhodanese-like_dom_sf"/>
</dbReference>
<sequence length="154" mass="16849">MTSSSDILSTATQRAQAGQFPYAGAVTPQEAFALLQGNPAVKLVDVRTKAERDWVGQVVIPAEQHLAVQWNLYPENTPNPQFLEQLGALADKQTILLFLCRSGVRSRHAAKLATENNYAHCYDILEGFEGNKDSAGHRKTVEGWCKAGLPWIGA</sequence>
<reference evidence="3" key="1">
    <citation type="journal article" date="2015" name="Genome Announc.">
        <title>Complete Genome Sequence of Herbaspirillum hiltneri N3 (DSM 17495), Isolated from Surface-Sterilized Wheat Roots.</title>
        <authorList>
            <person name="Guizelini D."/>
            <person name="Saizaki P.M."/>
            <person name="Coimbra N.A."/>
            <person name="Weiss V.A."/>
            <person name="Faoro H."/>
            <person name="Sfeir M.Z."/>
            <person name="Baura V.A."/>
            <person name="Monteiro R.A."/>
            <person name="Chubatsu L.S."/>
            <person name="Souza E.M."/>
            <person name="Cruz L.M."/>
            <person name="Pedrosa F.O."/>
            <person name="Raittz R.T."/>
            <person name="Marchaukoski J.N."/>
            <person name="Steffens M.B."/>
        </authorList>
    </citation>
    <scope>NUCLEOTIDE SEQUENCE [LARGE SCALE GENOMIC DNA]</scope>
    <source>
        <strain evidence="3">N3</strain>
    </source>
</reference>
<dbReference type="CDD" id="cd01522">
    <property type="entry name" value="RHOD_1"/>
    <property type="match status" value="1"/>
</dbReference>
<dbReference type="Proteomes" id="UP000063429">
    <property type="component" value="Chromosome"/>
</dbReference>
<dbReference type="RefSeq" id="WP_053198790.1">
    <property type="nucleotide sequence ID" value="NZ_CP011409.1"/>
</dbReference>
<dbReference type="PROSITE" id="PS50206">
    <property type="entry name" value="RHODANESE_3"/>
    <property type="match status" value="1"/>
</dbReference>
<gene>
    <name evidence="2" type="ORF">F506_15255</name>
</gene>
<feature type="domain" description="Rhodanese" evidence="1">
    <location>
        <begin position="37"/>
        <end position="140"/>
    </location>
</feature>
<name>A0ABM5V2Z8_9BURK</name>